<name>A0A3G3K502_9BACL</name>
<dbReference type="Proteomes" id="UP000269097">
    <property type="component" value="Chromosome"/>
</dbReference>
<evidence type="ECO:0000256" key="1">
    <source>
        <dbReference type="ARBA" id="ARBA00023125"/>
    </source>
</evidence>
<evidence type="ECO:0000313" key="4">
    <source>
        <dbReference type="EMBL" id="AYQ75583.1"/>
    </source>
</evidence>
<dbReference type="InterPro" id="IPR009057">
    <property type="entry name" value="Homeodomain-like_sf"/>
</dbReference>
<dbReference type="SUPFAM" id="SSF46689">
    <property type="entry name" value="Homeodomain-like"/>
    <property type="match status" value="1"/>
</dbReference>
<reference evidence="4 5" key="1">
    <citation type="submission" date="2018-10" db="EMBL/GenBank/DDBJ databases">
        <title>Genome Sequence of Cohnella sp.</title>
        <authorList>
            <person name="Srinivasan S."/>
            <person name="Kim M.K."/>
        </authorList>
    </citation>
    <scope>NUCLEOTIDE SEQUENCE [LARGE SCALE GENOMIC DNA]</scope>
    <source>
        <strain evidence="4 5">18JY8-7</strain>
    </source>
</reference>
<dbReference type="Gene3D" id="1.10.357.10">
    <property type="entry name" value="Tetracycline Repressor, domain 2"/>
    <property type="match status" value="1"/>
</dbReference>
<dbReference type="InterPro" id="IPR001647">
    <property type="entry name" value="HTH_TetR"/>
</dbReference>
<evidence type="ECO:0000313" key="5">
    <source>
        <dbReference type="Proteomes" id="UP000269097"/>
    </source>
</evidence>
<feature type="domain" description="HTH tetR-type" evidence="3">
    <location>
        <begin position="4"/>
        <end position="64"/>
    </location>
</feature>
<keyword evidence="1 2" id="KW-0238">DNA-binding</keyword>
<dbReference type="AlphaFoldDB" id="A0A3G3K502"/>
<dbReference type="EMBL" id="CP033433">
    <property type="protein sequence ID" value="AYQ75583.1"/>
    <property type="molecule type" value="Genomic_DNA"/>
</dbReference>
<dbReference type="Pfam" id="PF00440">
    <property type="entry name" value="TetR_N"/>
    <property type="match status" value="1"/>
</dbReference>
<gene>
    <name evidence="4" type="ORF">EAV92_09700</name>
</gene>
<sequence>MKREATAAALADAAFELARERGMDGFVVEDVVQKAQFSRRTFANHFSCKEEAVATAAVTFENANEAEDLIAGLPADADPVDVLHRLLKLQLIGDHLWKMHELMSLSKRHPTLEPYVLSAFRRLQTAAEETVSEFSRGRYPESYPHMLAGAVYGAILPLLDGSLNVLLPGQSADGQSDAATFDDYLETMFGCLRKGF</sequence>
<evidence type="ECO:0000256" key="2">
    <source>
        <dbReference type="PROSITE-ProRule" id="PRU00335"/>
    </source>
</evidence>
<proteinExistence type="predicted"/>
<keyword evidence="5" id="KW-1185">Reference proteome</keyword>
<dbReference type="PROSITE" id="PS50977">
    <property type="entry name" value="HTH_TETR_2"/>
    <property type="match status" value="1"/>
</dbReference>
<dbReference type="KEGG" id="coh:EAV92_09700"/>
<accession>A0A3G3K502</accession>
<dbReference type="GO" id="GO:0003677">
    <property type="term" value="F:DNA binding"/>
    <property type="evidence" value="ECO:0007669"/>
    <property type="project" value="UniProtKB-UniRule"/>
</dbReference>
<feature type="DNA-binding region" description="H-T-H motif" evidence="2">
    <location>
        <begin position="27"/>
        <end position="46"/>
    </location>
</feature>
<organism evidence="4 5">
    <name type="scientific">Cohnella candidum</name>
    <dbReference type="NCBI Taxonomy" id="2674991"/>
    <lineage>
        <taxon>Bacteria</taxon>
        <taxon>Bacillati</taxon>
        <taxon>Bacillota</taxon>
        <taxon>Bacilli</taxon>
        <taxon>Bacillales</taxon>
        <taxon>Paenibacillaceae</taxon>
        <taxon>Cohnella</taxon>
    </lineage>
</organism>
<protein>
    <submittedName>
        <fullName evidence="4">TetR/AcrR family transcriptional regulator</fullName>
    </submittedName>
</protein>
<evidence type="ECO:0000259" key="3">
    <source>
        <dbReference type="PROSITE" id="PS50977"/>
    </source>
</evidence>